<protein>
    <submittedName>
        <fullName evidence="1">Uncharacterized protein</fullName>
    </submittedName>
</protein>
<comment type="caution">
    <text evidence="1">The sequence shown here is derived from an EMBL/GenBank/DDBJ whole genome shotgun (WGS) entry which is preliminary data.</text>
</comment>
<accession>A0ABS8MR24</accession>
<dbReference type="Proteomes" id="UP001430919">
    <property type="component" value="Unassembled WGS sequence"/>
</dbReference>
<sequence length="152" mass="17653">MVIQLLPTFLRKPAFIAFVQVLMKPIITLYDDWIIVRNENIFRLYHTGQVCHLRKSLNAKFDERGERILIGTGSLYETIYVYTNGEGFEKYVFPDDNISETIWLRTEVETADTGLDFIVSVPSEIYEARLESIEAHVKFYKAGGIRSKVIRK</sequence>
<evidence type="ECO:0000313" key="2">
    <source>
        <dbReference type="Proteomes" id="UP001430919"/>
    </source>
</evidence>
<name>A0ABS8MR24_9FLAO</name>
<keyword evidence="2" id="KW-1185">Reference proteome</keyword>
<evidence type="ECO:0000313" key="1">
    <source>
        <dbReference type="EMBL" id="MCC9071208.1"/>
    </source>
</evidence>
<gene>
    <name evidence="1" type="ORF">LNQ49_06325</name>
</gene>
<organism evidence="1 2">
    <name type="scientific">Flavobacterium pisciphilum</name>
    <dbReference type="NCBI Taxonomy" id="2893755"/>
    <lineage>
        <taxon>Bacteria</taxon>
        <taxon>Pseudomonadati</taxon>
        <taxon>Bacteroidota</taxon>
        <taxon>Flavobacteriia</taxon>
        <taxon>Flavobacteriales</taxon>
        <taxon>Flavobacteriaceae</taxon>
        <taxon>Flavobacterium</taxon>
    </lineage>
</organism>
<dbReference type="RefSeq" id="WP_229987834.1">
    <property type="nucleotide sequence ID" value="NZ_JAJJMO010000001.1"/>
</dbReference>
<reference evidence="1" key="1">
    <citation type="submission" date="2021-11" db="EMBL/GenBank/DDBJ databases">
        <title>Description of novel Flavobacterium species.</title>
        <authorList>
            <person name="Saticioglu I.B."/>
            <person name="Ay H."/>
            <person name="Altun S."/>
            <person name="Duman M."/>
        </authorList>
    </citation>
    <scope>NUCLEOTIDE SEQUENCE</scope>
    <source>
        <strain evidence="1">F-65</strain>
    </source>
</reference>
<proteinExistence type="predicted"/>
<dbReference type="EMBL" id="JAJJMO010000001">
    <property type="protein sequence ID" value="MCC9071208.1"/>
    <property type="molecule type" value="Genomic_DNA"/>
</dbReference>